<accession>A0A2W2J4V9</accession>
<dbReference type="GO" id="GO:0004497">
    <property type="term" value="F:monooxygenase activity"/>
    <property type="evidence" value="ECO:0007669"/>
    <property type="project" value="UniProtKB-KW"/>
</dbReference>
<evidence type="ECO:0000313" key="10">
    <source>
        <dbReference type="Proteomes" id="UP000248544"/>
    </source>
</evidence>
<evidence type="ECO:0000256" key="4">
    <source>
        <dbReference type="ARBA" id="ARBA00023002"/>
    </source>
</evidence>
<dbReference type="PRINTS" id="PR00385">
    <property type="entry name" value="P450"/>
</dbReference>
<keyword evidence="2 7" id="KW-0349">Heme</keyword>
<feature type="region of interest" description="Disordered" evidence="8">
    <location>
        <begin position="44"/>
        <end position="71"/>
    </location>
</feature>
<dbReference type="InterPro" id="IPR036396">
    <property type="entry name" value="Cyt_P450_sf"/>
</dbReference>
<dbReference type="GO" id="GO:0005506">
    <property type="term" value="F:iron ion binding"/>
    <property type="evidence" value="ECO:0007669"/>
    <property type="project" value="InterPro"/>
</dbReference>
<keyword evidence="6 7" id="KW-0503">Monooxygenase</keyword>
<evidence type="ECO:0000256" key="5">
    <source>
        <dbReference type="ARBA" id="ARBA00023004"/>
    </source>
</evidence>
<dbReference type="InterPro" id="IPR001128">
    <property type="entry name" value="Cyt_P450"/>
</dbReference>
<dbReference type="PRINTS" id="PR00359">
    <property type="entry name" value="BP450"/>
</dbReference>
<evidence type="ECO:0000256" key="2">
    <source>
        <dbReference type="ARBA" id="ARBA00022617"/>
    </source>
</evidence>
<protein>
    <submittedName>
        <fullName evidence="9">Cytochrome P450</fullName>
    </submittedName>
</protein>
<dbReference type="CDD" id="cd11031">
    <property type="entry name" value="Cyp158A-like"/>
    <property type="match status" value="1"/>
</dbReference>
<dbReference type="SUPFAM" id="SSF48264">
    <property type="entry name" value="Cytochrome P450"/>
    <property type="match status" value="1"/>
</dbReference>
<comment type="similarity">
    <text evidence="1 7">Belongs to the cytochrome P450 family.</text>
</comment>
<dbReference type="PANTHER" id="PTHR46696:SF6">
    <property type="entry name" value="P450, PUTATIVE (EUROFUNG)-RELATED"/>
    <property type="match status" value="1"/>
</dbReference>
<gene>
    <name evidence="9" type="ORF">C1I98_00985</name>
</gene>
<evidence type="ECO:0000313" key="9">
    <source>
        <dbReference type="EMBL" id="PZG56674.1"/>
    </source>
</evidence>
<keyword evidence="10" id="KW-1185">Reference proteome</keyword>
<sequence length="384" mass="40854">MRPAPGLRRLQQQGPIHAIRTAVGDPAWLVTGYAQVRALLDDDRLGRSHPAPETASRTGESAIFGGPLGDFATEQADHRRTRALLQPHFSPRRMRALRGRVEQLTTELLDELEAAGPPADLHAALALPLPITVICELLGVPFEDRAQFRAWTQAAGDVTDRARSEQGLAELFGYGQALVARKREQGLIGEMGEGGDVISRLVATEGVSDEEAAAMGMFLLFAGHETTVAAIGEGALWLLATPGQWRALVDDPSQVDAAVEEILRAPGLGGGGIPRYARTDLEVAGARVRAGDLVLLDTGAANHDGAVFADPDRFDLARPAAAHLSFGHGARYCIGAPLARIELHVVFSQLATRLPTLKLGCAPEEVSFNTHTLTGGLAALPVTW</sequence>
<dbReference type="EMBL" id="POUA01000004">
    <property type="protein sequence ID" value="PZG56674.1"/>
    <property type="molecule type" value="Genomic_DNA"/>
</dbReference>
<evidence type="ECO:0000256" key="6">
    <source>
        <dbReference type="ARBA" id="ARBA00023033"/>
    </source>
</evidence>
<dbReference type="InterPro" id="IPR002397">
    <property type="entry name" value="Cyt_P450_B"/>
</dbReference>
<dbReference type="Pfam" id="PF00067">
    <property type="entry name" value="p450"/>
    <property type="match status" value="1"/>
</dbReference>
<dbReference type="Proteomes" id="UP000248544">
    <property type="component" value="Unassembled WGS sequence"/>
</dbReference>
<dbReference type="AlphaFoldDB" id="A0A2W2J4V9"/>
<dbReference type="PANTHER" id="PTHR46696">
    <property type="entry name" value="P450, PUTATIVE (EUROFUNG)-RELATED"/>
    <property type="match status" value="1"/>
</dbReference>
<evidence type="ECO:0000256" key="3">
    <source>
        <dbReference type="ARBA" id="ARBA00022723"/>
    </source>
</evidence>
<keyword evidence="4 7" id="KW-0560">Oxidoreductase</keyword>
<proteinExistence type="inferred from homology"/>
<dbReference type="Gene3D" id="1.10.630.10">
    <property type="entry name" value="Cytochrome P450"/>
    <property type="match status" value="1"/>
</dbReference>
<name>A0A2W2J4V9_9ACTN</name>
<organism evidence="9 10">
    <name type="scientific">Spongiactinospora gelatinilytica</name>
    <dbReference type="NCBI Taxonomy" id="2666298"/>
    <lineage>
        <taxon>Bacteria</taxon>
        <taxon>Bacillati</taxon>
        <taxon>Actinomycetota</taxon>
        <taxon>Actinomycetes</taxon>
        <taxon>Streptosporangiales</taxon>
        <taxon>Streptosporangiaceae</taxon>
        <taxon>Spongiactinospora</taxon>
    </lineage>
</organism>
<evidence type="ECO:0000256" key="8">
    <source>
        <dbReference type="SAM" id="MobiDB-lite"/>
    </source>
</evidence>
<comment type="caution">
    <text evidence="9">The sequence shown here is derived from an EMBL/GenBank/DDBJ whole genome shotgun (WGS) entry which is preliminary data.</text>
</comment>
<keyword evidence="5 7" id="KW-0408">Iron</keyword>
<dbReference type="FunFam" id="1.10.630.10:FF:000018">
    <property type="entry name" value="Cytochrome P450 monooxygenase"/>
    <property type="match status" value="1"/>
</dbReference>
<dbReference type="PROSITE" id="PS00086">
    <property type="entry name" value="CYTOCHROME_P450"/>
    <property type="match status" value="1"/>
</dbReference>
<dbReference type="GO" id="GO:0020037">
    <property type="term" value="F:heme binding"/>
    <property type="evidence" value="ECO:0007669"/>
    <property type="project" value="InterPro"/>
</dbReference>
<keyword evidence="3 7" id="KW-0479">Metal-binding</keyword>
<evidence type="ECO:0000256" key="1">
    <source>
        <dbReference type="ARBA" id="ARBA00010617"/>
    </source>
</evidence>
<dbReference type="GO" id="GO:0016705">
    <property type="term" value="F:oxidoreductase activity, acting on paired donors, with incorporation or reduction of molecular oxygen"/>
    <property type="evidence" value="ECO:0007669"/>
    <property type="project" value="InterPro"/>
</dbReference>
<evidence type="ECO:0000256" key="7">
    <source>
        <dbReference type="RuleBase" id="RU000461"/>
    </source>
</evidence>
<reference evidence="9 10" key="1">
    <citation type="submission" date="2018-01" db="EMBL/GenBank/DDBJ databases">
        <title>Draft genome sequence of Sphaerisporangium sp. 7K107.</title>
        <authorList>
            <person name="Sahin N."/>
            <person name="Saygin H."/>
            <person name="Ay H."/>
        </authorList>
    </citation>
    <scope>NUCLEOTIDE SEQUENCE [LARGE SCALE GENOMIC DNA]</scope>
    <source>
        <strain evidence="9 10">7K107</strain>
    </source>
</reference>
<dbReference type="InterPro" id="IPR017972">
    <property type="entry name" value="Cyt_P450_CS"/>
</dbReference>